<evidence type="ECO:0000313" key="3">
    <source>
        <dbReference type="Proteomes" id="UP001236076"/>
    </source>
</evidence>
<keyword evidence="1" id="KW-1133">Transmembrane helix</keyword>
<evidence type="ECO:0000256" key="1">
    <source>
        <dbReference type="SAM" id="Phobius"/>
    </source>
</evidence>
<name>A0AAE9PWA5_9CAUD</name>
<dbReference type="EMBL" id="OP744025">
    <property type="protein sequence ID" value="UZZ64266.1"/>
    <property type="molecule type" value="Genomic_DNA"/>
</dbReference>
<reference evidence="2 3" key="1">
    <citation type="submission" date="2022-10" db="EMBL/GenBank/DDBJ databases">
        <authorList>
            <person name="Cortes-Martin A."/>
            <person name="Buttimer C.T.H."/>
            <person name="Hill C."/>
        </authorList>
    </citation>
    <scope>NUCLEOTIDE SEQUENCE [LARGE SCALE GENOMIC DNA]</scope>
</reference>
<organism evidence="2 3">
    <name type="scientific">Escherichia phage A5-4</name>
    <dbReference type="NCBI Taxonomy" id="2996162"/>
    <lineage>
        <taxon>Viruses</taxon>
        <taxon>Duplodnaviria</taxon>
        <taxon>Heunggongvirae</taxon>
        <taxon>Uroviricota</taxon>
        <taxon>Caudoviricetes</taxon>
        <taxon>Vequintavirinae</taxon>
    </lineage>
</organism>
<evidence type="ECO:0000313" key="2">
    <source>
        <dbReference type="EMBL" id="UZZ64266.1"/>
    </source>
</evidence>
<keyword evidence="1" id="KW-0472">Membrane</keyword>
<protein>
    <submittedName>
        <fullName evidence="2">Uncharacterized protein</fullName>
    </submittedName>
</protein>
<accession>A0AAE9PWA5</accession>
<sequence>MIKRMILTFAVVMTFWLVGVRYVKDAYFDHVTDEVFIEISVTSIVMYMAMILTLVAAEMLYEKRKNKVTK</sequence>
<proteinExistence type="predicted"/>
<feature type="transmembrane region" description="Helical" evidence="1">
    <location>
        <begin position="35"/>
        <end position="61"/>
    </location>
</feature>
<keyword evidence="1" id="KW-0812">Transmembrane</keyword>
<gene>
    <name evidence="2" type="ORF">A54_26</name>
</gene>
<keyword evidence="3" id="KW-1185">Reference proteome</keyword>
<dbReference type="Proteomes" id="UP001236076">
    <property type="component" value="Segment"/>
</dbReference>